<dbReference type="Gene3D" id="3.30.1240.10">
    <property type="match status" value="1"/>
</dbReference>
<organism evidence="6 7">
    <name type="scientific">Candidatus Riesia pediculischaeffi</name>
    <dbReference type="NCBI Taxonomy" id="428411"/>
    <lineage>
        <taxon>Bacteria</taxon>
        <taxon>Pseudomonadati</taxon>
        <taxon>Pseudomonadota</taxon>
        <taxon>Gammaproteobacteria</taxon>
        <taxon>Enterobacterales</taxon>
        <taxon>Enterobacteriaceae</taxon>
        <taxon>Candidatus Riesia</taxon>
    </lineage>
</organism>
<dbReference type="Gene3D" id="3.40.50.1000">
    <property type="entry name" value="HAD superfamily/HAD-like"/>
    <property type="match status" value="1"/>
</dbReference>
<dbReference type="SFLD" id="SFLDS00003">
    <property type="entry name" value="Haloacid_Dehalogenase"/>
    <property type="match status" value="1"/>
</dbReference>
<dbReference type="CDD" id="cd07516">
    <property type="entry name" value="HAD_Pase"/>
    <property type="match status" value="1"/>
</dbReference>
<gene>
    <name evidence="6" type="ORF">AOQ87_01545</name>
</gene>
<dbReference type="SUPFAM" id="SSF56784">
    <property type="entry name" value="HAD-like"/>
    <property type="match status" value="1"/>
</dbReference>
<dbReference type="STRING" id="428411.AOQ87_01545"/>
<dbReference type="RefSeq" id="WP_080626576.1">
    <property type="nucleotide sequence ID" value="NZ_CP012839.1"/>
</dbReference>
<keyword evidence="7" id="KW-1185">Reference proteome</keyword>
<evidence type="ECO:0000256" key="3">
    <source>
        <dbReference type="ARBA" id="ARBA00022801"/>
    </source>
</evidence>
<dbReference type="KEGG" id="rped:AOQ87_01545"/>
<dbReference type="SFLD" id="SFLDG01144">
    <property type="entry name" value="C2.B.4:_PGP_Like"/>
    <property type="match status" value="1"/>
</dbReference>
<dbReference type="AlphaFoldDB" id="A0A1V0HKJ5"/>
<comment type="similarity">
    <text evidence="5">Belongs to the HAD-like hydrolase superfamily. Cof family.</text>
</comment>
<evidence type="ECO:0000256" key="4">
    <source>
        <dbReference type="ARBA" id="ARBA00022842"/>
    </source>
</evidence>
<dbReference type="InterPro" id="IPR006379">
    <property type="entry name" value="HAD-SF_hydro_IIB"/>
</dbReference>
<accession>A0A1V0HKJ5</accession>
<dbReference type="GO" id="GO:0000287">
    <property type="term" value="F:magnesium ion binding"/>
    <property type="evidence" value="ECO:0007669"/>
    <property type="project" value="UniProtKB-ARBA"/>
</dbReference>
<keyword evidence="3 6" id="KW-0378">Hydrolase</keyword>
<evidence type="ECO:0000256" key="2">
    <source>
        <dbReference type="ARBA" id="ARBA00022723"/>
    </source>
</evidence>
<evidence type="ECO:0000256" key="5">
    <source>
        <dbReference type="ARBA" id="ARBA00034778"/>
    </source>
</evidence>
<dbReference type="PROSITE" id="PS01229">
    <property type="entry name" value="COF_2"/>
    <property type="match status" value="1"/>
</dbReference>
<protein>
    <submittedName>
        <fullName evidence="6">Hydrolase</fullName>
    </submittedName>
</protein>
<dbReference type="InterPro" id="IPR000150">
    <property type="entry name" value="Cof"/>
</dbReference>
<evidence type="ECO:0000313" key="7">
    <source>
        <dbReference type="Proteomes" id="UP000242793"/>
    </source>
</evidence>
<dbReference type="InterPro" id="IPR023214">
    <property type="entry name" value="HAD_sf"/>
</dbReference>
<dbReference type="PROSITE" id="PS01228">
    <property type="entry name" value="COF_1"/>
    <property type="match status" value="1"/>
</dbReference>
<keyword evidence="4" id="KW-0460">Magnesium</keyword>
<sequence length="276" mass="31864">MTLNYKRKENKYSIIALDLDGTLLSPEYSLLPHSAETLKILFKLGIHIIFATGRHYVDVKRICDKIDINTYMITSNGARIYNRSGRNIFKKDLRKEIVYDLCKMEFNNPEILTHFYSNSHWFVNRDSPEQRNFFQESSFNYRIFDLKQFTTDGVSKIYFTGNDQKLLVSVQKKIKKKWGDDLNVSFSFNNCLEVIDGAVSKGNALKRVASLLGYGLQDCIAFGDGMNDYEMLSMVGKGCLMKNSHEMLIKSLPDLEIIGSNEEESVSHYLRKSFVY</sequence>
<dbReference type="PANTHER" id="PTHR47267">
    <property type="match status" value="1"/>
</dbReference>
<dbReference type="SFLD" id="SFLDG01140">
    <property type="entry name" value="C2.B:_Phosphomannomutase_and_P"/>
    <property type="match status" value="1"/>
</dbReference>
<dbReference type="Proteomes" id="UP000242793">
    <property type="component" value="Chromosome"/>
</dbReference>
<name>A0A1V0HKJ5_9ENTR</name>
<dbReference type="GO" id="GO:0016791">
    <property type="term" value="F:phosphatase activity"/>
    <property type="evidence" value="ECO:0007669"/>
    <property type="project" value="UniProtKB-ARBA"/>
</dbReference>
<dbReference type="PANTHER" id="PTHR47267:SF4">
    <property type="entry name" value="PYRIDOXAL PHOSPHATE PHOSPHATASE YIGL"/>
    <property type="match status" value="1"/>
</dbReference>
<comment type="cofactor">
    <cofactor evidence="1">
        <name>Mg(2+)</name>
        <dbReference type="ChEBI" id="CHEBI:18420"/>
    </cofactor>
</comment>
<dbReference type="Pfam" id="PF08282">
    <property type="entry name" value="Hydrolase_3"/>
    <property type="match status" value="1"/>
</dbReference>
<proteinExistence type="inferred from homology"/>
<dbReference type="EMBL" id="CP012839">
    <property type="protein sequence ID" value="ARC53349.1"/>
    <property type="molecule type" value="Genomic_DNA"/>
</dbReference>
<evidence type="ECO:0000313" key="6">
    <source>
        <dbReference type="EMBL" id="ARC53349.1"/>
    </source>
</evidence>
<evidence type="ECO:0000256" key="1">
    <source>
        <dbReference type="ARBA" id="ARBA00001946"/>
    </source>
</evidence>
<dbReference type="NCBIfam" id="TIGR01484">
    <property type="entry name" value="HAD-SF-IIB"/>
    <property type="match status" value="1"/>
</dbReference>
<reference evidence="6 7" key="1">
    <citation type="submission" date="2015-10" db="EMBL/GenBank/DDBJ databases">
        <title>Survey of human and primate louse endosymbionts.</title>
        <authorList>
            <person name="Boyd B.M."/>
        </authorList>
    </citation>
    <scope>NUCLEOTIDE SEQUENCE [LARGE SCALE GENOMIC DNA]</scope>
    <source>
        <strain evidence="6 7">PTSK</strain>
    </source>
</reference>
<keyword evidence="2" id="KW-0479">Metal-binding</keyword>
<dbReference type="NCBIfam" id="TIGR00099">
    <property type="entry name" value="Cof-subfamily"/>
    <property type="match status" value="1"/>
</dbReference>
<dbReference type="InterPro" id="IPR036412">
    <property type="entry name" value="HAD-like_sf"/>
</dbReference>